<accession>A0A183LCY6</accession>
<protein>
    <submittedName>
        <fullName evidence="1">Uncharacterized protein</fullName>
    </submittedName>
</protein>
<dbReference type="AlphaFoldDB" id="A0A183LCY6"/>
<keyword evidence="2" id="KW-1185">Reference proteome</keyword>
<dbReference type="EMBL" id="UZAI01000378">
    <property type="protein sequence ID" value="VDO51996.1"/>
    <property type="molecule type" value="Genomic_DNA"/>
</dbReference>
<gene>
    <name evidence="1" type="ORF">SMRZ_LOCUS1661</name>
</gene>
<dbReference type="Proteomes" id="UP000277204">
    <property type="component" value="Unassembled WGS sequence"/>
</dbReference>
<proteinExistence type="predicted"/>
<reference evidence="1 2" key="1">
    <citation type="submission" date="2018-11" db="EMBL/GenBank/DDBJ databases">
        <authorList>
            <consortium name="Pathogen Informatics"/>
        </authorList>
    </citation>
    <scope>NUCLEOTIDE SEQUENCE [LARGE SCALE GENOMIC DNA]</scope>
    <source>
        <strain evidence="1 2">Zambia</strain>
    </source>
</reference>
<evidence type="ECO:0000313" key="2">
    <source>
        <dbReference type="Proteomes" id="UP000277204"/>
    </source>
</evidence>
<evidence type="ECO:0000313" key="1">
    <source>
        <dbReference type="EMBL" id="VDO51996.1"/>
    </source>
</evidence>
<organism evidence="1 2">
    <name type="scientific">Schistosoma margrebowiei</name>
    <dbReference type="NCBI Taxonomy" id="48269"/>
    <lineage>
        <taxon>Eukaryota</taxon>
        <taxon>Metazoa</taxon>
        <taxon>Spiralia</taxon>
        <taxon>Lophotrochozoa</taxon>
        <taxon>Platyhelminthes</taxon>
        <taxon>Trematoda</taxon>
        <taxon>Digenea</taxon>
        <taxon>Strigeidida</taxon>
        <taxon>Schistosomatoidea</taxon>
        <taxon>Schistosomatidae</taxon>
        <taxon>Schistosoma</taxon>
    </lineage>
</organism>
<name>A0A183LCY6_9TREM</name>
<sequence length="77" mass="8865">MKIKLKKHWLTGESAVQKFNTAFFETLSTNSRSLPTTGSKRYKIYSEKSILLWRTTEKVTNTNFNVLGSHWPQEAAS</sequence>